<proteinExistence type="predicted"/>
<dbReference type="PROSITE" id="PS51186">
    <property type="entry name" value="GNAT"/>
    <property type="match status" value="1"/>
</dbReference>
<dbReference type="Gene3D" id="3.40.630.30">
    <property type="match status" value="1"/>
</dbReference>
<keyword evidence="3" id="KW-1185">Reference proteome</keyword>
<dbReference type="CDD" id="cd04301">
    <property type="entry name" value="NAT_SF"/>
    <property type="match status" value="1"/>
</dbReference>
<dbReference type="Pfam" id="PF00583">
    <property type="entry name" value="Acetyltransf_1"/>
    <property type="match status" value="1"/>
</dbReference>
<gene>
    <name evidence="2" type="ORF">P5G51_012660</name>
</gene>
<protein>
    <recommendedName>
        <fullName evidence="1">N-acetyltransferase domain-containing protein</fullName>
    </recommendedName>
</protein>
<reference evidence="2 3" key="1">
    <citation type="submission" date="2023-10" db="EMBL/GenBank/DDBJ databases">
        <title>179-bfca-hs.</title>
        <authorList>
            <person name="Miliotis G."/>
            <person name="Sengupta P."/>
            <person name="Hameed A."/>
            <person name="Chuvochina M."/>
            <person name="Mcdonagh F."/>
            <person name="Simpson A.C."/>
            <person name="Singh N.K."/>
            <person name="Rekha P.D."/>
            <person name="Raman K."/>
            <person name="Hugenholtz P."/>
            <person name="Venkateswaran K."/>
        </authorList>
    </citation>
    <scope>NUCLEOTIDE SEQUENCE [LARGE SCALE GENOMIC DNA]</scope>
    <source>
        <strain evidence="2 3">179-BFC-A-HS</strain>
    </source>
</reference>
<dbReference type="EMBL" id="JAROCA020000001">
    <property type="protein sequence ID" value="MDY0406127.1"/>
    <property type="molecule type" value="Genomic_DNA"/>
</dbReference>
<dbReference type="InterPro" id="IPR000182">
    <property type="entry name" value="GNAT_dom"/>
</dbReference>
<comment type="caution">
    <text evidence="2">The sequence shown here is derived from an EMBL/GenBank/DDBJ whole genome shotgun (WGS) entry which is preliminary data.</text>
</comment>
<dbReference type="SUPFAM" id="SSF55729">
    <property type="entry name" value="Acyl-CoA N-acyltransferases (Nat)"/>
    <property type="match status" value="1"/>
</dbReference>
<accession>A0ABU5CIG1</accession>
<dbReference type="RefSeq" id="WP_320384711.1">
    <property type="nucleotide sequence ID" value="NZ_JAROCA020000001.1"/>
</dbReference>
<dbReference type="Proteomes" id="UP001228376">
    <property type="component" value="Unassembled WGS sequence"/>
</dbReference>
<feature type="domain" description="N-acetyltransferase" evidence="1">
    <location>
        <begin position="6"/>
        <end position="143"/>
    </location>
</feature>
<name>A0ABU5CIG1_9BACI</name>
<evidence type="ECO:0000313" key="2">
    <source>
        <dbReference type="EMBL" id="MDY0406127.1"/>
    </source>
</evidence>
<organism evidence="2 3">
    <name type="scientific">Tigheibacillus jepli</name>
    <dbReference type="NCBI Taxonomy" id="3035914"/>
    <lineage>
        <taxon>Bacteria</taxon>
        <taxon>Bacillati</taxon>
        <taxon>Bacillota</taxon>
        <taxon>Bacilli</taxon>
        <taxon>Bacillales</taxon>
        <taxon>Bacillaceae</taxon>
        <taxon>Tigheibacillus</taxon>
    </lineage>
</organism>
<dbReference type="InterPro" id="IPR016181">
    <property type="entry name" value="Acyl_CoA_acyltransferase"/>
</dbReference>
<sequence>MKEADPRIRLADQDEEMFWVQAIAAGFADADHVPDSQNLDLERAFFKMQSSLPVIAFEDGNVAAGGILAIDKDMASLFTTSTRLSFRKRGLQKAIIDWRLRFAKERGARIATIETDPGSDSQRNVERAGFQLAYVTAEIIKPG</sequence>
<evidence type="ECO:0000259" key="1">
    <source>
        <dbReference type="PROSITE" id="PS51186"/>
    </source>
</evidence>
<evidence type="ECO:0000313" key="3">
    <source>
        <dbReference type="Proteomes" id="UP001228376"/>
    </source>
</evidence>